<dbReference type="Proteomes" id="UP000193450">
    <property type="component" value="Chromosome"/>
</dbReference>
<keyword evidence="3" id="KW-1185">Reference proteome</keyword>
<evidence type="ECO:0000313" key="3">
    <source>
        <dbReference type="Proteomes" id="UP000193450"/>
    </source>
</evidence>
<accession>A0A1X9NB02</accession>
<dbReference type="EMBL" id="CP019343">
    <property type="protein sequence ID" value="ARN75230.1"/>
    <property type="molecule type" value="Genomic_DNA"/>
</dbReference>
<dbReference type="STRING" id="716816.BST96_14565"/>
<keyword evidence="1" id="KW-0472">Membrane</keyword>
<feature type="transmembrane region" description="Helical" evidence="1">
    <location>
        <begin position="179"/>
        <end position="196"/>
    </location>
</feature>
<evidence type="ECO:0000256" key="1">
    <source>
        <dbReference type="SAM" id="Phobius"/>
    </source>
</evidence>
<proteinExistence type="predicted"/>
<feature type="transmembrane region" description="Helical" evidence="1">
    <location>
        <begin position="6"/>
        <end position="24"/>
    </location>
</feature>
<dbReference type="AlphaFoldDB" id="A0A1X9NB02"/>
<keyword evidence="1" id="KW-1133">Transmembrane helix</keyword>
<name>A0A1X9NB02_9GAMM</name>
<organism evidence="2 3">
    <name type="scientific">Oceanicoccus sagamiensis</name>
    <dbReference type="NCBI Taxonomy" id="716816"/>
    <lineage>
        <taxon>Bacteria</taxon>
        <taxon>Pseudomonadati</taxon>
        <taxon>Pseudomonadota</taxon>
        <taxon>Gammaproteobacteria</taxon>
        <taxon>Cellvibrionales</taxon>
        <taxon>Spongiibacteraceae</taxon>
        <taxon>Oceanicoccus</taxon>
    </lineage>
</organism>
<sequence>MSLIIIASSVFLYALFWVWYVGFGRKASPELIARALQALDQHGGHWTSDTHRNHIRQLLENDDGKEFIMVNLLTFKRPRKQSYKLLNQYYQVFGKSLLKRAGHPIVVASSASGKIEFLGVPVDEEWDMAGLMRYRSRSDFAEIVIATAGSEHHDFKLQALERTIAFPASPSTLIGSPRVLVALILALLASLLHIALV</sequence>
<evidence type="ECO:0000313" key="2">
    <source>
        <dbReference type="EMBL" id="ARN75230.1"/>
    </source>
</evidence>
<dbReference type="Gene3D" id="3.30.70.100">
    <property type="match status" value="1"/>
</dbReference>
<gene>
    <name evidence="2" type="ORF">BST96_14565</name>
</gene>
<reference evidence="2 3" key="1">
    <citation type="submission" date="2016-11" db="EMBL/GenBank/DDBJ databases">
        <title>Trade-off between light-utilization and light-protection in marine flavobacteria.</title>
        <authorList>
            <person name="Kumagai Y."/>
        </authorList>
    </citation>
    <scope>NUCLEOTIDE SEQUENCE [LARGE SCALE GENOMIC DNA]</scope>
    <source>
        <strain evidence="2 3">NBRC 107125</strain>
    </source>
</reference>
<keyword evidence="1" id="KW-0812">Transmembrane</keyword>
<protein>
    <submittedName>
        <fullName evidence="2">Uncharacterized protein</fullName>
    </submittedName>
</protein>
<dbReference type="KEGG" id="osg:BST96_14565"/>